<sequence>MTDPTSENLNIPYTTVLLPLTEEDKQVIEKELKNTYQGNFLLLPLLVLFYFFGLYYFLFILIIVLIYNIFSFSSTKKNELSLNNPKIILTGKITKKEPPGDGLFVFMGQEKFELTYANITYPIEVGDTVSLHYSQFDTTLRGILLGVEKEN</sequence>
<keyword evidence="1" id="KW-0472">Membrane</keyword>
<feature type="transmembrane region" description="Helical" evidence="1">
    <location>
        <begin position="41"/>
        <end position="70"/>
    </location>
</feature>
<dbReference type="OrthoDB" id="765394at2"/>
<comment type="caution">
    <text evidence="2">The sequence shown here is derived from an EMBL/GenBank/DDBJ whole genome shotgun (WGS) entry which is preliminary data.</text>
</comment>
<evidence type="ECO:0000313" key="3">
    <source>
        <dbReference type="Proteomes" id="UP000032049"/>
    </source>
</evidence>
<dbReference type="AlphaFoldDB" id="A0A0D0GIQ2"/>
<evidence type="ECO:0000256" key="1">
    <source>
        <dbReference type="SAM" id="Phobius"/>
    </source>
</evidence>
<keyword evidence="1" id="KW-0812">Transmembrane</keyword>
<dbReference type="Proteomes" id="UP000032049">
    <property type="component" value="Unassembled WGS sequence"/>
</dbReference>
<evidence type="ECO:0000313" key="2">
    <source>
        <dbReference type="EMBL" id="KIO75985.1"/>
    </source>
</evidence>
<organism evidence="2 3">
    <name type="scientific">Pedobacter lusitanus</name>
    <dbReference type="NCBI Taxonomy" id="1503925"/>
    <lineage>
        <taxon>Bacteria</taxon>
        <taxon>Pseudomonadati</taxon>
        <taxon>Bacteroidota</taxon>
        <taxon>Sphingobacteriia</taxon>
        <taxon>Sphingobacteriales</taxon>
        <taxon>Sphingobacteriaceae</taxon>
        <taxon>Pedobacter</taxon>
    </lineage>
</organism>
<keyword evidence="3" id="KW-1185">Reference proteome</keyword>
<protein>
    <submittedName>
        <fullName evidence="2">Uncharacterized protein</fullName>
    </submittedName>
</protein>
<dbReference type="EMBL" id="JXRA01000077">
    <property type="protein sequence ID" value="KIO75985.1"/>
    <property type="molecule type" value="Genomic_DNA"/>
</dbReference>
<proteinExistence type="predicted"/>
<name>A0A0D0GIQ2_9SPHI</name>
<keyword evidence="1" id="KW-1133">Transmembrane helix</keyword>
<gene>
    <name evidence="2" type="ORF">TH53_17610</name>
</gene>
<reference evidence="2 3" key="1">
    <citation type="submission" date="2015-01" db="EMBL/GenBank/DDBJ databases">
        <title>Draft genome sequence of Pedobacter sp. NL19 isolated from sludge of an effluent treatment pond in an abandoned uranium mine.</title>
        <authorList>
            <person name="Santos T."/>
            <person name="Caetano T."/>
            <person name="Covas C."/>
            <person name="Cruz A."/>
            <person name="Mendo S."/>
        </authorList>
    </citation>
    <scope>NUCLEOTIDE SEQUENCE [LARGE SCALE GENOMIC DNA]</scope>
    <source>
        <strain evidence="2 3">NL19</strain>
    </source>
</reference>
<dbReference type="STRING" id="1503925.TH53_17610"/>
<dbReference type="RefSeq" id="WP_041883801.1">
    <property type="nucleotide sequence ID" value="NZ_CP157278.1"/>
</dbReference>
<accession>A0A0D0GIQ2</accession>